<dbReference type="Proteomes" id="UP000249890">
    <property type="component" value="Chromosome"/>
</dbReference>
<sequence>MQMRPVDIARKLNISTTTLRHYEENGMVPAVERSQSGYRIFTAEHIAYFVCIREMMHGFTLSAIANMLKPVMAHQIDEALWMANQAQVSLRNDKYVCENIRTRLLGEKKHNVELQEISLDTVSKSTGIIPSTIRYWDNIGLISASRCTTNNYRKFTQHNMDEILIIQALKLAMRARGEKYAVEHICKEMQHFDFTDTDQIAAIVASIDKHLTMLNRAQIRSISALYSLCTQVEEGRYEAW</sequence>
<dbReference type="SMART" id="SM00422">
    <property type="entry name" value="HTH_MERR"/>
    <property type="match status" value="2"/>
</dbReference>
<evidence type="ECO:0000313" key="7">
    <source>
        <dbReference type="Proteomes" id="UP000249890"/>
    </source>
</evidence>
<reference evidence="6 7" key="1">
    <citation type="submission" date="2017-06" db="EMBL/GenBank/DDBJ databases">
        <title>Complete genome sequence of Paenibacillus donghaensis KCTC 13049T isolated from East Sea sediment, South Korea.</title>
        <authorList>
            <person name="Jung B.K."/>
            <person name="Hong S.-J."/>
            <person name="Shin J.-H."/>
        </authorList>
    </citation>
    <scope>NUCLEOTIDE SEQUENCE [LARGE SCALE GENOMIC DNA]</scope>
    <source>
        <strain evidence="6 7">KCTC 13049</strain>
    </source>
</reference>
<feature type="domain" description="HTH merR-type" evidence="5">
    <location>
        <begin position="1"/>
        <end position="70"/>
    </location>
</feature>
<keyword evidence="1" id="KW-0678">Repressor</keyword>
<dbReference type="OrthoDB" id="122388at2"/>
<dbReference type="InterPro" id="IPR000551">
    <property type="entry name" value="MerR-type_HTH_dom"/>
</dbReference>
<evidence type="ECO:0000256" key="4">
    <source>
        <dbReference type="ARBA" id="ARBA00023163"/>
    </source>
</evidence>
<dbReference type="InterPro" id="IPR047057">
    <property type="entry name" value="MerR_fam"/>
</dbReference>
<feature type="domain" description="HTH merR-type" evidence="5">
    <location>
        <begin position="122"/>
        <end position="170"/>
    </location>
</feature>
<dbReference type="GO" id="GO:0003677">
    <property type="term" value="F:DNA binding"/>
    <property type="evidence" value="ECO:0007669"/>
    <property type="project" value="UniProtKB-KW"/>
</dbReference>
<dbReference type="AlphaFoldDB" id="A0A2Z2KS93"/>
<proteinExistence type="predicted"/>
<keyword evidence="7" id="KW-1185">Reference proteome</keyword>
<dbReference type="InterPro" id="IPR009061">
    <property type="entry name" value="DNA-bd_dom_put_sf"/>
</dbReference>
<evidence type="ECO:0000256" key="1">
    <source>
        <dbReference type="ARBA" id="ARBA00022491"/>
    </source>
</evidence>
<organism evidence="6 7">
    <name type="scientific">Paenibacillus donghaensis</name>
    <dbReference type="NCBI Taxonomy" id="414771"/>
    <lineage>
        <taxon>Bacteria</taxon>
        <taxon>Bacillati</taxon>
        <taxon>Bacillota</taxon>
        <taxon>Bacilli</taxon>
        <taxon>Bacillales</taxon>
        <taxon>Paenibacillaceae</taxon>
        <taxon>Paenibacillus</taxon>
    </lineage>
</organism>
<evidence type="ECO:0000256" key="3">
    <source>
        <dbReference type="ARBA" id="ARBA00023125"/>
    </source>
</evidence>
<dbReference type="PANTHER" id="PTHR30204">
    <property type="entry name" value="REDOX-CYCLING DRUG-SENSING TRANSCRIPTIONAL ACTIVATOR SOXR"/>
    <property type="match status" value="1"/>
</dbReference>
<accession>A0A2Z2KS93</accession>
<dbReference type="KEGG" id="pdh:B9T62_36600"/>
<evidence type="ECO:0000313" key="6">
    <source>
        <dbReference type="EMBL" id="ASA25769.1"/>
    </source>
</evidence>
<name>A0A2Z2KS93_9BACL</name>
<keyword evidence="2" id="KW-0805">Transcription regulation</keyword>
<keyword evidence="3" id="KW-0238">DNA-binding</keyword>
<dbReference type="Pfam" id="PF13411">
    <property type="entry name" value="MerR_1"/>
    <property type="match status" value="1"/>
</dbReference>
<evidence type="ECO:0000256" key="2">
    <source>
        <dbReference type="ARBA" id="ARBA00023015"/>
    </source>
</evidence>
<dbReference type="RefSeq" id="WP_087919730.1">
    <property type="nucleotide sequence ID" value="NZ_CP021780.1"/>
</dbReference>
<dbReference type="PROSITE" id="PS50937">
    <property type="entry name" value="HTH_MERR_2"/>
    <property type="match status" value="2"/>
</dbReference>
<keyword evidence="4" id="KW-0804">Transcription</keyword>
<gene>
    <name evidence="6" type="ORF">B9T62_36600</name>
</gene>
<dbReference type="PANTHER" id="PTHR30204:SF69">
    <property type="entry name" value="MERR-FAMILY TRANSCRIPTIONAL REGULATOR"/>
    <property type="match status" value="1"/>
</dbReference>
<dbReference type="SUPFAM" id="SSF46955">
    <property type="entry name" value="Putative DNA-binding domain"/>
    <property type="match status" value="2"/>
</dbReference>
<dbReference type="GO" id="GO:0003700">
    <property type="term" value="F:DNA-binding transcription factor activity"/>
    <property type="evidence" value="ECO:0007669"/>
    <property type="project" value="InterPro"/>
</dbReference>
<dbReference type="Pfam" id="PF00376">
    <property type="entry name" value="MerR"/>
    <property type="match status" value="1"/>
</dbReference>
<evidence type="ECO:0000259" key="5">
    <source>
        <dbReference type="PROSITE" id="PS50937"/>
    </source>
</evidence>
<dbReference type="EMBL" id="CP021780">
    <property type="protein sequence ID" value="ASA25769.1"/>
    <property type="molecule type" value="Genomic_DNA"/>
</dbReference>
<dbReference type="Gene3D" id="1.10.1660.10">
    <property type="match status" value="2"/>
</dbReference>
<protein>
    <submittedName>
        <fullName evidence="6">MerR family transcriptional regulator</fullName>
    </submittedName>
</protein>